<evidence type="ECO:0000313" key="3">
    <source>
        <dbReference type="EMBL" id="TMQ74012.1"/>
    </source>
</evidence>
<dbReference type="SUPFAM" id="SSF53187">
    <property type="entry name" value="Zn-dependent exopeptidases"/>
    <property type="match status" value="1"/>
</dbReference>
<dbReference type="AlphaFoldDB" id="A0A538UDM4"/>
<dbReference type="InterPro" id="IPR000834">
    <property type="entry name" value="Peptidase_M14"/>
</dbReference>
<dbReference type="EMBL" id="VBPB01000021">
    <property type="protein sequence ID" value="TMQ74012.1"/>
    <property type="molecule type" value="Genomic_DNA"/>
</dbReference>
<dbReference type="GO" id="GO:0008270">
    <property type="term" value="F:zinc ion binding"/>
    <property type="evidence" value="ECO:0007669"/>
    <property type="project" value="InterPro"/>
</dbReference>
<feature type="chain" id="PRO_5022050038" description="Peptidase M14 domain-containing protein" evidence="1">
    <location>
        <begin position="28"/>
        <end position="671"/>
    </location>
</feature>
<dbReference type="GO" id="GO:0006508">
    <property type="term" value="P:proteolysis"/>
    <property type="evidence" value="ECO:0007669"/>
    <property type="project" value="InterPro"/>
</dbReference>
<organism evidence="3 4">
    <name type="scientific">Eiseniibacteriota bacterium</name>
    <dbReference type="NCBI Taxonomy" id="2212470"/>
    <lineage>
        <taxon>Bacteria</taxon>
        <taxon>Candidatus Eiseniibacteriota</taxon>
    </lineage>
</organism>
<dbReference type="Gene3D" id="3.40.630.10">
    <property type="entry name" value="Zn peptidases"/>
    <property type="match status" value="1"/>
</dbReference>
<evidence type="ECO:0000313" key="4">
    <source>
        <dbReference type="Proteomes" id="UP000319771"/>
    </source>
</evidence>
<feature type="signal peptide" evidence="1">
    <location>
        <begin position="1"/>
        <end position="27"/>
    </location>
</feature>
<evidence type="ECO:0000256" key="1">
    <source>
        <dbReference type="SAM" id="SignalP"/>
    </source>
</evidence>
<gene>
    <name evidence="3" type="ORF">E6K81_01620</name>
</gene>
<feature type="domain" description="Peptidase M14" evidence="2">
    <location>
        <begin position="65"/>
        <end position="270"/>
    </location>
</feature>
<proteinExistence type="predicted"/>
<reference evidence="3 4" key="1">
    <citation type="journal article" date="2019" name="Nat. Microbiol.">
        <title>Mediterranean grassland soil C-N compound turnover is dependent on rainfall and depth, and is mediated by genomically divergent microorganisms.</title>
        <authorList>
            <person name="Diamond S."/>
            <person name="Andeer P.F."/>
            <person name="Li Z."/>
            <person name="Crits-Christoph A."/>
            <person name="Burstein D."/>
            <person name="Anantharaman K."/>
            <person name="Lane K.R."/>
            <person name="Thomas B.C."/>
            <person name="Pan C."/>
            <person name="Northen T.R."/>
            <person name="Banfield J.F."/>
        </authorList>
    </citation>
    <scope>NUCLEOTIDE SEQUENCE [LARGE SCALE GENOMIC DNA]</scope>
    <source>
        <strain evidence="3">WS_11</strain>
    </source>
</reference>
<protein>
    <recommendedName>
        <fullName evidence="2">Peptidase M14 domain-containing protein</fullName>
    </recommendedName>
</protein>
<evidence type="ECO:0000259" key="2">
    <source>
        <dbReference type="Pfam" id="PF00246"/>
    </source>
</evidence>
<dbReference type="Pfam" id="PF00246">
    <property type="entry name" value="Peptidase_M14"/>
    <property type="match status" value="1"/>
</dbReference>
<dbReference type="Proteomes" id="UP000319771">
    <property type="component" value="Unassembled WGS sequence"/>
</dbReference>
<comment type="caution">
    <text evidence="3">The sequence shown here is derived from an EMBL/GenBank/DDBJ whole genome shotgun (WGS) entry which is preliminary data.</text>
</comment>
<sequence>MRRALLATACCLAALMEGALATSAALAAPARFDFYDRGPYREGVPKPSDVLGYEPGTFHTSYGNMERYIDALVHAAPDRMMREPFGRSYEFRERAVLVVSSPENLKRLDAIREATAKLADPRRLANPAEAEAIIHSIPVTVWLNYSIHGDESASFEAMMQVAYQLAAGEDSTTKGILDRCVVVMNLAHNPDGHERFVTWINALGSGDPDPWAIEQQRQQPWGIGGRTNHYQVDLNRDALAMSQAESRQMAREFRRWSPQVFVDHHGQTASYFFAPPATPINPALSAGEVAKWTDIFGRANAAAFDRYGWNYYVRDVFDLYYPGYWDSWPSLQGAVGMTYETDGGGNLAIRRDDETVVTLLDGIQRHFTASLATCAAAAAHRAERLRDFRRFALAAIAEGGRGETRAYALDPGGDPLRAAELAENLIATGIEVRWVPKSFRATARALWADLPATPAPKPRGKAAAAPERFTPREAMAGGPEAAFAAREFPHGAFVVNLAQPAGRLARTLLERDAPMDTGFARLQLEKYERNLARGKRATKEPYDFYDVTVWSLPMTYGVRAYALREVPAGVALGALPAPRPDAGEDRLADSAAVAVPLPARVSEPAVLELRDPGGVTVLDLHGRIEGGRARTAYVWRCDVEGAARLALRLLQEDFKVAASAPALPSGMTTRL</sequence>
<dbReference type="GO" id="GO:0004181">
    <property type="term" value="F:metallocarboxypeptidase activity"/>
    <property type="evidence" value="ECO:0007669"/>
    <property type="project" value="InterPro"/>
</dbReference>
<accession>A0A538UDM4</accession>
<keyword evidence="1" id="KW-0732">Signal</keyword>
<name>A0A538UDM4_UNCEI</name>